<keyword evidence="1" id="KW-0472">Membrane</keyword>
<sequence>MGSILLAVGQSICNRQNRLESSQHLLHDEAGKNSPEQENINAMQSNSQTWIIYLARAGYLSRGVVYLIVGGFAIFAAWGAAQSKGPKGAVLKILQQPLGETLVLILIVGLVGYIMWRLVQSLLDTDNHGWAAKGLAIRLGLLSSAFTYSGLALYAASLTGAFASESENEAGGLAQQMGQVIGQKYVALALGCVFIGIALAHWWKALSRKYADHFQANTQIMAIIHPVSMVGLTARGIVFAVIATIMILRFLGVESGDGAPPDVKDALTYVQYLPFGVWFLTALGLGVILFAGYSFAEAIWRKINLEDASISDQF</sequence>
<evidence type="ECO:0000313" key="3">
    <source>
        <dbReference type="EMBL" id="SFO43664.1"/>
    </source>
</evidence>
<feature type="transmembrane region" description="Helical" evidence="1">
    <location>
        <begin position="101"/>
        <end position="119"/>
    </location>
</feature>
<protein>
    <recommendedName>
        <fullName evidence="2">DUF1206 domain-containing protein</fullName>
    </recommendedName>
</protein>
<evidence type="ECO:0000313" key="4">
    <source>
        <dbReference type="Proteomes" id="UP000199236"/>
    </source>
</evidence>
<dbReference type="Pfam" id="PF06724">
    <property type="entry name" value="DUF1206"/>
    <property type="match status" value="2"/>
</dbReference>
<feature type="transmembrane region" description="Helical" evidence="1">
    <location>
        <begin position="183"/>
        <end position="203"/>
    </location>
</feature>
<dbReference type="AlphaFoldDB" id="A0A1I5H5X5"/>
<gene>
    <name evidence="3" type="ORF">SAMN04488056_10646</name>
</gene>
<evidence type="ECO:0000256" key="1">
    <source>
        <dbReference type="SAM" id="Phobius"/>
    </source>
</evidence>
<dbReference type="EMBL" id="FOVR01000006">
    <property type="protein sequence ID" value="SFO43664.1"/>
    <property type="molecule type" value="Genomic_DNA"/>
</dbReference>
<keyword evidence="4" id="KW-1185">Reference proteome</keyword>
<organism evidence="3 4">
    <name type="scientific">Cohaesibacter marisflavi</name>
    <dbReference type="NCBI Taxonomy" id="655353"/>
    <lineage>
        <taxon>Bacteria</taxon>
        <taxon>Pseudomonadati</taxon>
        <taxon>Pseudomonadota</taxon>
        <taxon>Alphaproteobacteria</taxon>
        <taxon>Hyphomicrobiales</taxon>
        <taxon>Cohaesibacteraceae</taxon>
    </lineage>
</organism>
<proteinExistence type="predicted"/>
<feature type="transmembrane region" description="Helical" evidence="1">
    <location>
        <begin position="223"/>
        <end position="252"/>
    </location>
</feature>
<evidence type="ECO:0000259" key="2">
    <source>
        <dbReference type="Pfam" id="PF06724"/>
    </source>
</evidence>
<keyword evidence="1" id="KW-0812">Transmembrane</keyword>
<feature type="transmembrane region" description="Helical" evidence="1">
    <location>
        <begin position="272"/>
        <end position="296"/>
    </location>
</feature>
<feature type="domain" description="DUF1206" evidence="2">
    <location>
        <begin position="230"/>
        <end position="301"/>
    </location>
</feature>
<feature type="transmembrane region" description="Helical" evidence="1">
    <location>
        <begin position="139"/>
        <end position="163"/>
    </location>
</feature>
<dbReference type="STRING" id="655353.SAMN04488056_10646"/>
<accession>A0A1I5H5X5</accession>
<reference evidence="3 4" key="1">
    <citation type="submission" date="2016-10" db="EMBL/GenBank/DDBJ databases">
        <authorList>
            <person name="de Groot N.N."/>
        </authorList>
    </citation>
    <scope>NUCLEOTIDE SEQUENCE [LARGE SCALE GENOMIC DNA]</scope>
    <source>
        <strain evidence="3 4">CGMCC 1.9157</strain>
    </source>
</reference>
<name>A0A1I5H5X5_9HYPH</name>
<dbReference type="Proteomes" id="UP000199236">
    <property type="component" value="Unassembled WGS sequence"/>
</dbReference>
<feature type="domain" description="DUF1206" evidence="2">
    <location>
        <begin position="57"/>
        <end position="122"/>
    </location>
</feature>
<feature type="transmembrane region" description="Helical" evidence="1">
    <location>
        <begin position="63"/>
        <end position="81"/>
    </location>
</feature>
<dbReference type="InterPro" id="IPR009597">
    <property type="entry name" value="DUF1206"/>
</dbReference>
<keyword evidence="1" id="KW-1133">Transmembrane helix</keyword>